<dbReference type="OrthoDB" id="4722018at2759"/>
<proteinExistence type="predicted"/>
<reference evidence="2 3" key="1">
    <citation type="submission" date="2019-12" db="EMBL/GenBank/DDBJ databases">
        <title>Draft genome sequence of the ascomycete Xylaria multiplex DSM 110363.</title>
        <authorList>
            <person name="Buettner E."/>
            <person name="Kellner H."/>
        </authorList>
    </citation>
    <scope>NUCLEOTIDE SEQUENCE [LARGE SCALE GENOMIC DNA]</scope>
    <source>
        <strain evidence="2 3">DSM 110363</strain>
    </source>
</reference>
<protein>
    <submittedName>
        <fullName evidence="2">Uncharacterized protein</fullName>
    </submittedName>
</protein>
<evidence type="ECO:0000313" key="2">
    <source>
        <dbReference type="EMBL" id="KAF2968805.1"/>
    </source>
</evidence>
<name>A0A7C8ITP8_9PEZI</name>
<organism evidence="2 3">
    <name type="scientific">Xylaria multiplex</name>
    <dbReference type="NCBI Taxonomy" id="323545"/>
    <lineage>
        <taxon>Eukaryota</taxon>
        <taxon>Fungi</taxon>
        <taxon>Dikarya</taxon>
        <taxon>Ascomycota</taxon>
        <taxon>Pezizomycotina</taxon>
        <taxon>Sordariomycetes</taxon>
        <taxon>Xylariomycetidae</taxon>
        <taxon>Xylariales</taxon>
        <taxon>Xylariaceae</taxon>
        <taxon>Xylaria</taxon>
    </lineage>
</organism>
<evidence type="ECO:0000313" key="3">
    <source>
        <dbReference type="Proteomes" id="UP000481858"/>
    </source>
</evidence>
<comment type="caution">
    <text evidence="2">The sequence shown here is derived from an EMBL/GenBank/DDBJ whole genome shotgun (WGS) entry which is preliminary data.</text>
</comment>
<dbReference type="InParanoid" id="A0A7C8ITP8"/>
<evidence type="ECO:0000256" key="1">
    <source>
        <dbReference type="SAM" id="SignalP"/>
    </source>
</evidence>
<dbReference type="Proteomes" id="UP000481858">
    <property type="component" value="Unassembled WGS sequence"/>
</dbReference>
<feature type="signal peptide" evidence="1">
    <location>
        <begin position="1"/>
        <end position="19"/>
    </location>
</feature>
<accession>A0A7C8ITP8</accession>
<sequence length="155" mass="17142">MKVSCIPIFVLTAAHGSMASNLTPSWEKLTYSLGLMELNLNIDRSRVDNYYSQAAHTGVDGNPLNGTERTVADALFNRLMAANQMHIQAMSDLRGYLYWPEDDPVTYYGAGDRSVHSIDFHLPGGFLDTQGVFNDKDAHRPISDIPGCTTCPSTW</sequence>
<keyword evidence="3" id="KW-1185">Reference proteome</keyword>
<feature type="chain" id="PRO_5028917132" evidence="1">
    <location>
        <begin position="20"/>
        <end position="155"/>
    </location>
</feature>
<dbReference type="EMBL" id="WUBL01000045">
    <property type="protein sequence ID" value="KAF2968805.1"/>
    <property type="molecule type" value="Genomic_DNA"/>
</dbReference>
<gene>
    <name evidence="2" type="ORF">GQX73_g4775</name>
</gene>
<keyword evidence="1" id="KW-0732">Signal</keyword>
<dbReference type="AlphaFoldDB" id="A0A7C8ITP8"/>